<dbReference type="EMBL" id="HBFC01007330">
    <property type="protein sequence ID" value="CAD8701461.1"/>
    <property type="molecule type" value="Transcribed_RNA"/>
</dbReference>
<reference evidence="1" key="1">
    <citation type="submission" date="2021-01" db="EMBL/GenBank/DDBJ databases">
        <authorList>
            <person name="Corre E."/>
            <person name="Pelletier E."/>
            <person name="Niang G."/>
            <person name="Scheremetjew M."/>
            <person name="Finn R."/>
            <person name="Kale V."/>
            <person name="Holt S."/>
            <person name="Cochrane G."/>
            <person name="Meng A."/>
            <person name="Brown T."/>
            <person name="Cohen L."/>
        </authorList>
    </citation>
    <scope>NUCLEOTIDE SEQUENCE</scope>
    <source>
        <strain evidence="1">SL-175</strain>
    </source>
</reference>
<proteinExistence type="predicted"/>
<evidence type="ECO:0000313" key="1">
    <source>
        <dbReference type="EMBL" id="CAD8701461.1"/>
    </source>
</evidence>
<accession>A0A7S0SAJ0</accession>
<gene>
    <name evidence="1" type="ORF">MANT1106_LOCUS4143</name>
</gene>
<protein>
    <submittedName>
        <fullName evidence="1">Uncharacterized protein</fullName>
    </submittedName>
</protein>
<organism evidence="1">
    <name type="scientific">Mantoniella antarctica</name>
    <dbReference type="NCBI Taxonomy" id="81844"/>
    <lineage>
        <taxon>Eukaryota</taxon>
        <taxon>Viridiplantae</taxon>
        <taxon>Chlorophyta</taxon>
        <taxon>Mamiellophyceae</taxon>
        <taxon>Mamiellales</taxon>
        <taxon>Mamiellaceae</taxon>
        <taxon>Mantoniella</taxon>
    </lineage>
</organism>
<dbReference type="AlphaFoldDB" id="A0A7S0SAJ0"/>
<name>A0A7S0SAJ0_9CHLO</name>
<sequence>MGLAVGAGICVPLAYVLQEIDRSVVEAGGVPVAYTIPTVRDLVEASGWAGADTIPRKPRDHTAEVIREFERELKPFIDRQETTTSTWRWFGWFRGGGGRHASSGPAEP</sequence>